<feature type="domain" description="F-box" evidence="1">
    <location>
        <begin position="22"/>
        <end position="72"/>
    </location>
</feature>
<dbReference type="Pfam" id="PF08387">
    <property type="entry name" value="FBD"/>
    <property type="match status" value="1"/>
</dbReference>
<accession>A0A816Q016</accession>
<dbReference type="Gene3D" id="3.80.10.10">
    <property type="entry name" value="Ribonuclease Inhibitor"/>
    <property type="match status" value="1"/>
</dbReference>
<sequence length="472" mass="54045">MFTFTDAARVKRARSTNPPSEVDRLSSLPDCLILQVYLNLPTKDVVKTSVLSTRWTTLWKDVPGLDLDTEDFNIHETFVSFVDNFLKCNRGLSIHRFKLTYDSSYAEEPGLVNRWVDTAARLKVEHLDLSDVVLCDQDLMMNPTVYTCSSLVSLRLVGMSLPSPERVSLPFLKDIVLIVVEYTNRWALEKLISQCPVLENVSIDRIYGDGMPILHVRSQSLLSFLHYWDTNDDYEEDSIVEIDAPMLKYLRISDGGTTSFIIKNQPSLVEADIETVFNLTNERRLQVANEIQKRDMVRDFLVGISKVKDLTIASSTLKVIYDYARYVQLPVFRNLYTLCVRFDSYMWEMLPVFLEVCPNLKTLVVGTSENYLRVDLTVIARPWNLLSSLEHVDVERPLKVEALEMSLVGYLLENSPNLKKLSLSLHDSLKKGESVHKLILSLDDAPKKGESDIFIELLNFPKFSRSCQIIVR</sequence>
<dbReference type="CDD" id="cd22160">
    <property type="entry name" value="F-box_AtFBL13-like"/>
    <property type="match status" value="1"/>
</dbReference>
<gene>
    <name evidence="2" type="ORF">DARMORV10_C06P07800.1</name>
</gene>
<name>A0A816Q016_BRANA</name>
<dbReference type="InterPro" id="IPR055411">
    <property type="entry name" value="LRR_FXL15/At3g58940/PEG3-like"/>
</dbReference>
<dbReference type="SMART" id="SM00579">
    <property type="entry name" value="FBD"/>
    <property type="match status" value="1"/>
</dbReference>
<dbReference type="InterPro" id="IPR001810">
    <property type="entry name" value="F-box_dom"/>
</dbReference>
<proteinExistence type="predicted"/>
<organism evidence="2">
    <name type="scientific">Brassica napus</name>
    <name type="common">Rape</name>
    <dbReference type="NCBI Taxonomy" id="3708"/>
    <lineage>
        <taxon>Eukaryota</taxon>
        <taxon>Viridiplantae</taxon>
        <taxon>Streptophyta</taxon>
        <taxon>Embryophyta</taxon>
        <taxon>Tracheophyta</taxon>
        <taxon>Spermatophyta</taxon>
        <taxon>Magnoliopsida</taxon>
        <taxon>eudicotyledons</taxon>
        <taxon>Gunneridae</taxon>
        <taxon>Pentapetalae</taxon>
        <taxon>rosids</taxon>
        <taxon>malvids</taxon>
        <taxon>Brassicales</taxon>
        <taxon>Brassicaceae</taxon>
        <taxon>Brassiceae</taxon>
        <taxon>Brassica</taxon>
    </lineage>
</organism>
<dbReference type="PROSITE" id="PS50181">
    <property type="entry name" value="FBOX"/>
    <property type="match status" value="1"/>
</dbReference>
<dbReference type="InterPro" id="IPR032675">
    <property type="entry name" value="LRR_dom_sf"/>
</dbReference>
<dbReference type="PANTHER" id="PTHR31900">
    <property type="entry name" value="F-BOX/RNI SUPERFAMILY PROTEIN-RELATED"/>
    <property type="match status" value="1"/>
</dbReference>
<protein>
    <submittedName>
        <fullName evidence="2">(rape) hypothetical protein</fullName>
    </submittedName>
</protein>
<dbReference type="InterPro" id="IPR006566">
    <property type="entry name" value="FBD"/>
</dbReference>
<dbReference type="Pfam" id="PF24758">
    <property type="entry name" value="LRR_At5g56370"/>
    <property type="match status" value="1"/>
</dbReference>
<dbReference type="InterPro" id="IPR053781">
    <property type="entry name" value="F-box_AtFBL13-like"/>
</dbReference>
<dbReference type="SUPFAM" id="SSF81383">
    <property type="entry name" value="F-box domain"/>
    <property type="match status" value="1"/>
</dbReference>
<evidence type="ECO:0000313" key="2">
    <source>
        <dbReference type="EMBL" id="CAF2055575.1"/>
    </source>
</evidence>
<dbReference type="Proteomes" id="UP001295469">
    <property type="component" value="Chromosome C06"/>
</dbReference>
<dbReference type="SUPFAM" id="SSF52047">
    <property type="entry name" value="RNI-like"/>
    <property type="match status" value="1"/>
</dbReference>
<dbReference type="EMBL" id="HG994370">
    <property type="protein sequence ID" value="CAF2055575.1"/>
    <property type="molecule type" value="Genomic_DNA"/>
</dbReference>
<dbReference type="Pfam" id="PF00646">
    <property type="entry name" value="F-box"/>
    <property type="match status" value="1"/>
</dbReference>
<dbReference type="PANTHER" id="PTHR31900:SF33">
    <property type="entry name" value="PROTEIN WITH RNI-LIKE_FBD-LIKE DOMAIN"/>
    <property type="match status" value="1"/>
</dbReference>
<evidence type="ECO:0000259" key="1">
    <source>
        <dbReference type="PROSITE" id="PS50181"/>
    </source>
</evidence>
<dbReference type="InterPro" id="IPR050232">
    <property type="entry name" value="FBL13/AtMIF1-like"/>
</dbReference>
<reference evidence="2" key="1">
    <citation type="submission" date="2021-01" db="EMBL/GenBank/DDBJ databases">
        <authorList>
            <consortium name="Genoscope - CEA"/>
            <person name="William W."/>
        </authorList>
    </citation>
    <scope>NUCLEOTIDE SEQUENCE</scope>
</reference>
<dbReference type="AlphaFoldDB" id="A0A816Q016"/>
<dbReference type="InterPro" id="IPR036047">
    <property type="entry name" value="F-box-like_dom_sf"/>
</dbReference>